<keyword evidence="2" id="KW-1185">Reference proteome</keyword>
<proteinExistence type="predicted"/>
<organism evidence="1 2">
    <name type="scientific">Coniosporium uncinatum</name>
    <dbReference type="NCBI Taxonomy" id="93489"/>
    <lineage>
        <taxon>Eukaryota</taxon>
        <taxon>Fungi</taxon>
        <taxon>Dikarya</taxon>
        <taxon>Ascomycota</taxon>
        <taxon>Pezizomycotina</taxon>
        <taxon>Dothideomycetes</taxon>
        <taxon>Dothideomycetes incertae sedis</taxon>
        <taxon>Coniosporium</taxon>
    </lineage>
</organism>
<protein>
    <submittedName>
        <fullName evidence="1">Uncharacterized protein</fullName>
    </submittedName>
</protein>
<reference evidence="1" key="1">
    <citation type="submission" date="2024-09" db="EMBL/GenBank/DDBJ databases">
        <title>Black Yeasts Isolated from many extreme environments.</title>
        <authorList>
            <person name="Coleine C."/>
            <person name="Stajich J.E."/>
            <person name="Selbmann L."/>
        </authorList>
    </citation>
    <scope>NUCLEOTIDE SEQUENCE</scope>
    <source>
        <strain evidence="1">CCFEE 5737</strain>
    </source>
</reference>
<dbReference type="Proteomes" id="UP001186974">
    <property type="component" value="Unassembled WGS sequence"/>
</dbReference>
<gene>
    <name evidence="1" type="ORF">LTS18_003648</name>
</gene>
<sequence>ALLPLLQRAPRLHPQRALLLHLQRALLRLLQQALPPLLQLALLLLLLLQRAPQLLPQLSRLRPLLVLQVQALLASRSFSKSPTVRFKLRSRPATSPVPPTRCRRPLLPATSSSSRVRPTRTPATSPVWSWLVPSPSWLC</sequence>
<comment type="caution">
    <text evidence="1">The sequence shown here is derived from an EMBL/GenBank/DDBJ whole genome shotgun (WGS) entry which is preliminary data.</text>
</comment>
<evidence type="ECO:0000313" key="2">
    <source>
        <dbReference type="Proteomes" id="UP001186974"/>
    </source>
</evidence>
<dbReference type="EMBL" id="JAWDJW010000859">
    <property type="protein sequence ID" value="KAK3079898.1"/>
    <property type="molecule type" value="Genomic_DNA"/>
</dbReference>
<name>A0ACC3DTG0_9PEZI</name>
<accession>A0ACC3DTG0</accession>
<feature type="non-terminal residue" evidence="1">
    <location>
        <position position="139"/>
    </location>
</feature>
<feature type="non-terminal residue" evidence="1">
    <location>
        <position position="1"/>
    </location>
</feature>
<evidence type="ECO:0000313" key="1">
    <source>
        <dbReference type="EMBL" id="KAK3079898.1"/>
    </source>
</evidence>